<reference evidence="6 7" key="1">
    <citation type="submission" date="2018-02" db="EMBL/GenBank/DDBJ databases">
        <title>The genomes of Aspergillus section Nigri reveals drivers in fungal speciation.</title>
        <authorList>
            <consortium name="DOE Joint Genome Institute"/>
            <person name="Vesth T.C."/>
            <person name="Nybo J."/>
            <person name="Theobald S."/>
            <person name="Brandl J."/>
            <person name="Frisvad J.C."/>
            <person name="Nielsen K.F."/>
            <person name="Lyhne E.K."/>
            <person name="Kogle M.E."/>
            <person name="Kuo A."/>
            <person name="Riley R."/>
            <person name="Clum A."/>
            <person name="Nolan M."/>
            <person name="Lipzen A."/>
            <person name="Salamov A."/>
            <person name="Henrissat B."/>
            <person name="Wiebenga A."/>
            <person name="De vries R.P."/>
            <person name="Grigoriev I.V."/>
            <person name="Mortensen U.H."/>
            <person name="Andersen M.R."/>
            <person name="Baker S.E."/>
        </authorList>
    </citation>
    <scope>NUCLEOTIDE SEQUENCE [LARGE SCALE GENOMIC DNA]</scope>
    <source>
        <strain evidence="6 7">CBS 707.79</strain>
    </source>
</reference>
<evidence type="ECO:0000256" key="3">
    <source>
        <dbReference type="ARBA" id="ARBA00022723"/>
    </source>
</evidence>
<dbReference type="GO" id="GO:0045337">
    <property type="term" value="P:farnesyl diphosphate biosynthetic process"/>
    <property type="evidence" value="ECO:0007669"/>
    <property type="project" value="TreeGrafter"/>
</dbReference>
<keyword evidence="4" id="KW-0460">Magnesium</keyword>
<proteinExistence type="predicted"/>
<evidence type="ECO:0000313" key="6">
    <source>
        <dbReference type="EMBL" id="PYH95080.1"/>
    </source>
</evidence>
<keyword evidence="7" id="KW-1185">Reference proteome</keyword>
<evidence type="ECO:0000256" key="5">
    <source>
        <dbReference type="SAM" id="Phobius"/>
    </source>
</evidence>
<dbReference type="EMBL" id="KZ825860">
    <property type="protein sequence ID" value="PYH95080.1"/>
    <property type="molecule type" value="Genomic_DNA"/>
</dbReference>
<gene>
    <name evidence="6" type="ORF">BO71DRAFT_214042</name>
</gene>
<evidence type="ECO:0000256" key="2">
    <source>
        <dbReference type="ARBA" id="ARBA00022679"/>
    </source>
</evidence>
<comment type="cofactor">
    <cofactor evidence="1">
        <name>Mg(2+)</name>
        <dbReference type="ChEBI" id="CHEBI:18420"/>
    </cofactor>
</comment>
<dbReference type="GO" id="GO:0004337">
    <property type="term" value="F:(2E,6E)-farnesyl diphosphate synthase activity"/>
    <property type="evidence" value="ECO:0007669"/>
    <property type="project" value="TreeGrafter"/>
</dbReference>
<dbReference type="AlphaFoldDB" id="A0A319DCE8"/>
<dbReference type="PROSITE" id="PS00444">
    <property type="entry name" value="POLYPRENYL_SYNTHASE_2"/>
    <property type="match status" value="1"/>
</dbReference>
<protein>
    <submittedName>
        <fullName evidence="6">Terpenoid synthase</fullName>
    </submittedName>
</protein>
<dbReference type="Gene3D" id="1.10.600.10">
    <property type="entry name" value="Farnesyl Diphosphate Synthase"/>
    <property type="match status" value="1"/>
</dbReference>
<sequence>MGDCEVVERMKTAYYTVYAPVVLGLVMGGVATEGNLEVVRRVAVGLGRFYQVQDDFLDLFGDEAVLGKEMGRDVKQGKMTWLVVGPWDRAGSRGGFLRGGMGGGMVVGMEEVYRVMRMR</sequence>
<dbReference type="CDD" id="cd00867">
    <property type="entry name" value="Trans_IPPS"/>
    <property type="match status" value="1"/>
</dbReference>
<feature type="transmembrane region" description="Helical" evidence="5">
    <location>
        <begin position="12"/>
        <end position="31"/>
    </location>
</feature>
<dbReference type="InterPro" id="IPR033749">
    <property type="entry name" value="Polyprenyl_synt_CS"/>
</dbReference>
<dbReference type="InterPro" id="IPR039702">
    <property type="entry name" value="FPS1-like"/>
</dbReference>
<dbReference type="GO" id="GO:0046872">
    <property type="term" value="F:metal ion binding"/>
    <property type="evidence" value="ECO:0007669"/>
    <property type="project" value="UniProtKB-KW"/>
</dbReference>
<evidence type="ECO:0000256" key="4">
    <source>
        <dbReference type="ARBA" id="ARBA00022842"/>
    </source>
</evidence>
<dbReference type="Pfam" id="PF00348">
    <property type="entry name" value="polyprenyl_synt"/>
    <property type="match status" value="1"/>
</dbReference>
<dbReference type="GO" id="GO:0046165">
    <property type="term" value="P:alcohol biosynthetic process"/>
    <property type="evidence" value="ECO:0007669"/>
    <property type="project" value="UniProtKB-ARBA"/>
</dbReference>
<accession>A0A319DCE8</accession>
<dbReference type="Proteomes" id="UP000247810">
    <property type="component" value="Unassembled WGS sequence"/>
</dbReference>
<keyword evidence="5" id="KW-1133">Transmembrane helix</keyword>
<dbReference type="OrthoDB" id="10257492at2759"/>
<evidence type="ECO:0000256" key="1">
    <source>
        <dbReference type="ARBA" id="ARBA00001946"/>
    </source>
</evidence>
<organism evidence="6 7">
    <name type="scientific">Aspergillus ellipticus CBS 707.79</name>
    <dbReference type="NCBI Taxonomy" id="1448320"/>
    <lineage>
        <taxon>Eukaryota</taxon>
        <taxon>Fungi</taxon>
        <taxon>Dikarya</taxon>
        <taxon>Ascomycota</taxon>
        <taxon>Pezizomycotina</taxon>
        <taxon>Eurotiomycetes</taxon>
        <taxon>Eurotiomycetidae</taxon>
        <taxon>Eurotiales</taxon>
        <taxon>Aspergillaceae</taxon>
        <taxon>Aspergillus</taxon>
        <taxon>Aspergillus subgen. Circumdati</taxon>
    </lineage>
</organism>
<dbReference type="InterPro" id="IPR000092">
    <property type="entry name" value="Polyprenyl_synt"/>
</dbReference>
<dbReference type="PANTHER" id="PTHR11525">
    <property type="entry name" value="FARNESYL-PYROPHOSPHATE SYNTHETASE"/>
    <property type="match status" value="1"/>
</dbReference>
<keyword evidence="2" id="KW-0808">Transferase</keyword>
<name>A0A319DCE8_9EURO</name>
<dbReference type="GO" id="GO:0005737">
    <property type="term" value="C:cytoplasm"/>
    <property type="evidence" value="ECO:0007669"/>
    <property type="project" value="TreeGrafter"/>
</dbReference>
<dbReference type="SUPFAM" id="SSF48576">
    <property type="entry name" value="Terpenoid synthases"/>
    <property type="match status" value="1"/>
</dbReference>
<dbReference type="PANTHER" id="PTHR11525:SF0">
    <property type="entry name" value="FARNESYL PYROPHOSPHATE SYNTHASE"/>
    <property type="match status" value="1"/>
</dbReference>
<evidence type="ECO:0000313" key="7">
    <source>
        <dbReference type="Proteomes" id="UP000247810"/>
    </source>
</evidence>
<dbReference type="STRING" id="1448320.A0A319DCE8"/>
<keyword evidence="3" id="KW-0479">Metal-binding</keyword>
<keyword evidence="5" id="KW-0812">Transmembrane</keyword>
<keyword evidence="5" id="KW-0472">Membrane</keyword>
<dbReference type="GO" id="GO:0043386">
    <property type="term" value="P:mycotoxin biosynthetic process"/>
    <property type="evidence" value="ECO:0007669"/>
    <property type="project" value="UniProtKB-ARBA"/>
</dbReference>
<dbReference type="InterPro" id="IPR008949">
    <property type="entry name" value="Isoprenoid_synthase_dom_sf"/>
</dbReference>
<dbReference type="GO" id="GO:0004161">
    <property type="term" value="F:dimethylallyltranstransferase activity"/>
    <property type="evidence" value="ECO:0007669"/>
    <property type="project" value="TreeGrafter"/>
</dbReference>
<dbReference type="VEuPathDB" id="FungiDB:BO71DRAFT_214042"/>